<keyword evidence="1" id="KW-0479">Metal-binding</keyword>
<name>A0A9K3GPA6_9EUKA</name>
<sequence>MAPACSDGRVPCAFCGRAFNAERLAKHESICSKLKNGRPAPVKARESGGRRDKDGNATGGIALMPR</sequence>
<reference evidence="7 8" key="1">
    <citation type="journal article" date="2018" name="PLoS ONE">
        <title>The draft genome of Kipferlia bialata reveals reductive genome evolution in fornicate parasites.</title>
        <authorList>
            <person name="Tanifuji G."/>
            <person name="Takabayashi S."/>
            <person name="Kume K."/>
            <person name="Takagi M."/>
            <person name="Nakayama T."/>
            <person name="Kamikawa R."/>
            <person name="Inagaki Y."/>
            <person name="Hashimoto T."/>
        </authorList>
    </citation>
    <scope>NUCLEOTIDE SEQUENCE [LARGE SCALE GENOMIC DNA]</scope>
    <source>
        <strain evidence="7">NY0173</strain>
    </source>
</reference>
<dbReference type="InterPro" id="IPR049899">
    <property type="entry name" value="Znf_C2HC_C3H"/>
</dbReference>
<evidence type="ECO:0000259" key="6">
    <source>
        <dbReference type="PROSITE" id="PS52027"/>
    </source>
</evidence>
<protein>
    <recommendedName>
        <fullName evidence="6">C2HC/C3H-type domain-containing protein</fullName>
    </recommendedName>
</protein>
<evidence type="ECO:0000313" key="7">
    <source>
        <dbReference type="EMBL" id="GIQ90357.1"/>
    </source>
</evidence>
<dbReference type="Proteomes" id="UP000265618">
    <property type="component" value="Unassembled WGS sequence"/>
</dbReference>
<dbReference type="GO" id="GO:0008270">
    <property type="term" value="F:zinc ion binding"/>
    <property type="evidence" value="ECO:0007669"/>
    <property type="project" value="UniProtKB-KW"/>
</dbReference>
<feature type="domain" description="C2HC/C3H-type" evidence="6">
    <location>
        <begin position="8"/>
        <end position="37"/>
    </location>
</feature>
<evidence type="ECO:0000256" key="4">
    <source>
        <dbReference type="PROSITE-ProRule" id="PRU01371"/>
    </source>
</evidence>
<evidence type="ECO:0000256" key="2">
    <source>
        <dbReference type="ARBA" id="ARBA00022771"/>
    </source>
</evidence>
<dbReference type="PROSITE" id="PS52027">
    <property type="entry name" value="ZF_C2HC_C3H"/>
    <property type="match status" value="1"/>
</dbReference>
<feature type="compositionally biased region" description="Basic and acidic residues" evidence="5">
    <location>
        <begin position="43"/>
        <end position="55"/>
    </location>
</feature>
<keyword evidence="8" id="KW-1185">Reference proteome</keyword>
<dbReference type="OrthoDB" id="10255185at2759"/>
<evidence type="ECO:0000256" key="5">
    <source>
        <dbReference type="SAM" id="MobiDB-lite"/>
    </source>
</evidence>
<feature type="region of interest" description="Disordered" evidence="5">
    <location>
        <begin position="35"/>
        <end position="66"/>
    </location>
</feature>
<dbReference type="Gene3D" id="3.30.160.60">
    <property type="entry name" value="Classic Zinc Finger"/>
    <property type="match status" value="1"/>
</dbReference>
<evidence type="ECO:0000313" key="8">
    <source>
        <dbReference type="Proteomes" id="UP000265618"/>
    </source>
</evidence>
<proteinExistence type="predicted"/>
<keyword evidence="3" id="KW-0862">Zinc</keyword>
<organism evidence="7 8">
    <name type="scientific">Kipferlia bialata</name>
    <dbReference type="NCBI Taxonomy" id="797122"/>
    <lineage>
        <taxon>Eukaryota</taxon>
        <taxon>Metamonada</taxon>
        <taxon>Carpediemonas-like organisms</taxon>
        <taxon>Kipferlia</taxon>
    </lineage>
</organism>
<accession>A0A9K3GPA6</accession>
<evidence type="ECO:0000256" key="3">
    <source>
        <dbReference type="ARBA" id="ARBA00022833"/>
    </source>
</evidence>
<evidence type="ECO:0000256" key="1">
    <source>
        <dbReference type="ARBA" id="ARBA00022723"/>
    </source>
</evidence>
<comment type="caution">
    <text evidence="7">The sequence shown here is derived from an EMBL/GenBank/DDBJ whole genome shotgun (WGS) entry which is preliminary data.</text>
</comment>
<dbReference type="Pfam" id="PF13913">
    <property type="entry name" value="zf-C2HC_2"/>
    <property type="match status" value="1"/>
</dbReference>
<dbReference type="AlphaFoldDB" id="A0A9K3GPA6"/>
<gene>
    <name evidence="7" type="ORF">KIPB_013124</name>
</gene>
<dbReference type="EMBL" id="BDIP01006080">
    <property type="protein sequence ID" value="GIQ90357.1"/>
    <property type="molecule type" value="Genomic_DNA"/>
</dbReference>
<keyword evidence="2 4" id="KW-0863">Zinc-finger</keyword>